<gene>
    <name evidence="4" type="ORF">ElP_20170</name>
</gene>
<dbReference type="KEGG" id="tpla:ElP_20170"/>
<feature type="transmembrane region" description="Helical" evidence="2">
    <location>
        <begin position="284"/>
        <end position="305"/>
    </location>
</feature>
<keyword evidence="2" id="KW-0472">Membrane</keyword>
<name>A0A518GZX9_9BACT</name>
<evidence type="ECO:0000256" key="1">
    <source>
        <dbReference type="SAM" id="MobiDB-lite"/>
    </source>
</evidence>
<keyword evidence="2" id="KW-1133">Transmembrane helix</keyword>
<organism evidence="4 5">
    <name type="scientific">Tautonia plasticadhaerens</name>
    <dbReference type="NCBI Taxonomy" id="2527974"/>
    <lineage>
        <taxon>Bacteria</taxon>
        <taxon>Pseudomonadati</taxon>
        <taxon>Planctomycetota</taxon>
        <taxon>Planctomycetia</taxon>
        <taxon>Isosphaerales</taxon>
        <taxon>Isosphaeraceae</taxon>
        <taxon>Tautonia</taxon>
    </lineage>
</organism>
<reference evidence="4 5" key="1">
    <citation type="submission" date="2019-02" db="EMBL/GenBank/DDBJ databases">
        <title>Deep-cultivation of Planctomycetes and their phenomic and genomic characterization uncovers novel biology.</title>
        <authorList>
            <person name="Wiegand S."/>
            <person name="Jogler M."/>
            <person name="Boedeker C."/>
            <person name="Pinto D."/>
            <person name="Vollmers J."/>
            <person name="Rivas-Marin E."/>
            <person name="Kohn T."/>
            <person name="Peeters S.H."/>
            <person name="Heuer A."/>
            <person name="Rast P."/>
            <person name="Oberbeckmann S."/>
            <person name="Bunk B."/>
            <person name="Jeske O."/>
            <person name="Meyerdierks A."/>
            <person name="Storesund J.E."/>
            <person name="Kallscheuer N."/>
            <person name="Luecker S."/>
            <person name="Lage O.M."/>
            <person name="Pohl T."/>
            <person name="Merkel B.J."/>
            <person name="Hornburger P."/>
            <person name="Mueller R.-W."/>
            <person name="Bruemmer F."/>
            <person name="Labrenz M."/>
            <person name="Spormann A.M."/>
            <person name="Op den Camp H."/>
            <person name="Overmann J."/>
            <person name="Amann R."/>
            <person name="Jetten M.S.M."/>
            <person name="Mascher T."/>
            <person name="Medema M.H."/>
            <person name="Devos D.P."/>
            <person name="Kaster A.-K."/>
            <person name="Ovreas L."/>
            <person name="Rohde M."/>
            <person name="Galperin M.Y."/>
            <person name="Jogler C."/>
        </authorList>
    </citation>
    <scope>NUCLEOTIDE SEQUENCE [LARGE SCALE GENOMIC DNA]</scope>
    <source>
        <strain evidence="4 5">ElP</strain>
    </source>
</reference>
<keyword evidence="4" id="KW-0378">Hydrolase</keyword>
<proteinExistence type="predicted"/>
<feature type="transmembrane region" description="Helical" evidence="2">
    <location>
        <begin position="261"/>
        <end position="278"/>
    </location>
</feature>
<accession>A0A518GZX9</accession>
<dbReference type="EMBL" id="CP036426">
    <property type="protein sequence ID" value="QDV34134.1"/>
    <property type="molecule type" value="Genomic_DNA"/>
</dbReference>
<keyword evidence="5" id="KW-1185">Reference proteome</keyword>
<feature type="transmembrane region" description="Helical" evidence="2">
    <location>
        <begin position="58"/>
        <end position="80"/>
    </location>
</feature>
<dbReference type="PANTHER" id="PTHR43592">
    <property type="entry name" value="CAAX AMINO TERMINAL PROTEASE"/>
    <property type="match status" value="1"/>
</dbReference>
<evidence type="ECO:0000259" key="3">
    <source>
        <dbReference type="Pfam" id="PF02517"/>
    </source>
</evidence>
<dbReference type="Pfam" id="PF02517">
    <property type="entry name" value="Rce1-like"/>
    <property type="match status" value="1"/>
</dbReference>
<feature type="transmembrane region" description="Helical" evidence="2">
    <location>
        <begin position="173"/>
        <end position="195"/>
    </location>
</feature>
<dbReference type="OrthoDB" id="258511at2"/>
<feature type="region of interest" description="Disordered" evidence="1">
    <location>
        <begin position="312"/>
        <end position="352"/>
    </location>
</feature>
<dbReference type="GO" id="GO:0004175">
    <property type="term" value="F:endopeptidase activity"/>
    <property type="evidence" value="ECO:0007669"/>
    <property type="project" value="UniProtKB-ARBA"/>
</dbReference>
<sequence>MPPIDTDLDLPMRSMILLVGLALAILLAISSAWAVVVERLWSGKPLLPARRVRPAPWGGREVFLCLVAWQAVTLAASQVLDGRRDGEGELPLVDAMAAVSIVNLVLLFVLPAILLTIGKATPADLGFRRGTTLGDAITGVVGALCLVPLVYLVQFAAILIWSPTAHPMQEMLFEVRSLGVIVLALASAVVLAPAAEELMFRGFLQGWLEARLGRSGGAGDPSTSAADSGPARGPRGGGLVALILPAAFFAGVHYGQWPAPIPLFVLAVGLGVVYRRTGGLVAPIAMHATFNGLSTMAMIVVLLAVPARAPEPEVDGPVPVPPVLPASSDPGPSGPAGAAGSTGRSHRNVESG</sequence>
<dbReference type="PANTHER" id="PTHR43592:SF15">
    <property type="entry name" value="CAAX AMINO TERMINAL PROTEASE FAMILY PROTEIN"/>
    <property type="match status" value="1"/>
</dbReference>
<evidence type="ECO:0000313" key="5">
    <source>
        <dbReference type="Proteomes" id="UP000317835"/>
    </source>
</evidence>
<dbReference type="RefSeq" id="WP_145268806.1">
    <property type="nucleotide sequence ID" value="NZ_CP036426.1"/>
</dbReference>
<dbReference type="Proteomes" id="UP000317835">
    <property type="component" value="Chromosome"/>
</dbReference>
<dbReference type="AlphaFoldDB" id="A0A518GZX9"/>
<dbReference type="InterPro" id="IPR003675">
    <property type="entry name" value="Rce1/LyrA-like_dom"/>
</dbReference>
<feature type="transmembrane region" description="Helical" evidence="2">
    <location>
        <begin position="137"/>
        <end position="161"/>
    </location>
</feature>
<feature type="transmembrane region" description="Helical" evidence="2">
    <location>
        <begin position="236"/>
        <end position="254"/>
    </location>
</feature>
<feature type="domain" description="CAAX prenyl protease 2/Lysostaphin resistance protein A-like" evidence="3">
    <location>
        <begin position="182"/>
        <end position="292"/>
    </location>
</feature>
<protein>
    <submittedName>
        <fullName evidence="4">CAAX amino terminal protease self-immunity</fullName>
    </submittedName>
</protein>
<keyword evidence="4" id="KW-0645">Protease</keyword>
<dbReference type="GO" id="GO:0080120">
    <property type="term" value="P:CAAX-box protein maturation"/>
    <property type="evidence" value="ECO:0007669"/>
    <property type="project" value="UniProtKB-ARBA"/>
</dbReference>
<evidence type="ECO:0000256" key="2">
    <source>
        <dbReference type="SAM" id="Phobius"/>
    </source>
</evidence>
<dbReference type="GO" id="GO:0006508">
    <property type="term" value="P:proteolysis"/>
    <property type="evidence" value="ECO:0007669"/>
    <property type="project" value="UniProtKB-KW"/>
</dbReference>
<evidence type="ECO:0000313" key="4">
    <source>
        <dbReference type="EMBL" id="QDV34134.1"/>
    </source>
</evidence>
<keyword evidence="2" id="KW-0812">Transmembrane</keyword>
<feature type="compositionally biased region" description="Low complexity" evidence="1">
    <location>
        <begin position="325"/>
        <end position="341"/>
    </location>
</feature>
<feature type="transmembrane region" description="Helical" evidence="2">
    <location>
        <begin position="92"/>
        <end position="117"/>
    </location>
</feature>